<dbReference type="GO" id="GO:0003700">
    <property type="term" value="F:DNA-binding transcription factor activity"/>
    <property type="evidence" value="ECO:0007669"/>
    <property type="project" value="InterPro"/>
</dbReference>
<dbReference type="Proteomes" id="UP000295391">
    <property type="component" value="Unassembled WGS sequence"/>
</dbReference>
<dbReference type="PANTHER" id="PTHR43537:SF45">
    <property type="entry name" value="GNTR FAMILY REGULATORY PROTEIN"/>
    <property type="match status" value="1"/>
</dbReference>
<dbReference type="Pfam" id="PF07729">
    <property type="entry name" value="FCD"/>
    <property type="match status" value="1"/>
</dbReference>
<evidence type="ECO:0000313" key="5">
    <source>
        <dbReference type="EMBL" id="TDQ67251.1"/>
    </source>
</evidence>
<protein>
    <submittedName>
        <fullName evidence="5">DNA-binding GntR family transcriptional regulator</fullName>
    </submittedName>
</protein>
<evidence type="ECO:0000256" key="2">
    <source>
        <dbReference type="ARBA" id="ARBA00023125"/>
    </source>
</evidence>
<evidence type="ECO:0000259" key="4">
    <source>
        <dbReference type="PROSITE" id="PS50949"/>
    </source>
</evidence>
<dbReference type="EMBL" id="SNYR01000001">
    <property type="protein sequence ID" value="TDQ67251.1"/>
    <property type="molecule type" value="Genomic_DNA"/>
</dbReference>
<dbReference type="PROSITE" id="PS50949">
    <property type="entry name" value="HTH_GNTR"/>
    <property type="match status" value="1"/>
</dbReference>
<dbReference type="SMART" id="SM00345">
    <property type="entry name" value="HTH_GNTR"/>
    <property type="match status" value="1"/>
</dbReference>
<dbReference type="AlphaFoldDB" id="A0A4R6VUS9"/>
<dbReference type="OrthoDB" id="8114900at2"/>
<dbReference type="SUPFAM" id="SSF46785">
    <property type="entry name" value="Winged helix' DNA-binding domain"/>
    <property type="match status" value="1"/>
</dbReference>
<organism evidence="5 6">
    <name type="scientific">Maritalea mobilis</name>
    <dbReference type="NCBI Taxonomy" id="483324"/>
    <lineage>
        <taxon>Bacteria</taxon>
        <taxon>Pseudomonadati</taxon>
        <taxon>Pseudomonadota</taxon>
        <taxon>Alphaproteobacteria</taxon>
        <taxon>Hyphomicrobiales</taxon>
        <taxon>Devosiaceae</taxon>
        <taxon>Maritalea</taxon>
    </lineage>
</organism>
<accession>A0A4R6VUS9</accession>
<dbReference type="Gene3D" id="1.20.120.530">
    <property type="entry name" value="GntR ligand-binding domain-like"/>
    <property type="match status" value="1"/>
</dbReference>
<evidence type="ECO:0000256" key="1">
    <source>
        <dbReference type="ARBA" id="ARBA00023015"/>
    </source>
</evidence>
<dbReference type="RefSeq" id="WP_133571877.1">
    <property type="nucleotide sequence ID" value="NZ_SNYR01000001.1"/>
</dbReference>
<evidence type="ECO:0000256" key="3">
    <source>
        <dbReference type="ARBA" id="ARBA00023163"/>
    </source>
</evidence>
<name>A0A4R6VUS9_9HYPH</name>
<keyword evidence="1" id="KW-0805">Transcription regulation</keyword>
<dbReference type="InterPro" id="IPR000524">
    <property type="entry name" value="Tscrpt_reg_HTH_GntR"/>
</dbReference>
<dbReference type="PANTHER" id="PTHR43537">
    <property type="entry name" value="TRANSCRIPTIONAL REGULATOR, GNTR FAMILY"/>
    <property type="match status" value="1"/>
</dbReference>
<dbReference type="Gene3D" id="1.10.10.10">
    <property type="entry name" value="Winged helix-like DNA-binding domain superfamily/Winged helix DNA-binding domain"/>
    <property type="match status" value="1"/>
</dbReference>
<keyword evidence="2 5" id="KW-0238">DNA-binding</keyword>
<dbReference type="Pfam" id="PF00392">
    <property type="entry name" value="GntR"/>
    <property type="match status" value="1"/>
</dbReference>
<feature type="domain" description="HTH gntR-type" evidence="4">
    <location>
        <begin position="11"/>
        <end position="78"/>
    </location>
</feature>
<comment type="caution">
    <text evidence="5">The sequence shown here is derived from an EMBL/GenBank/DDBJ whole genome shotgun (WGS) entry which is preliminary data.</text>
</comment>
<evidence type="ECO:0000313" key="6">
    <source>
        <dbReference type="Proteomes" id="UP000295391"/>
    </source>
</evidence>
<reference evidence="5 6" key="1">
    <citation type="submission" date="2019-03" db="EMBL/GenBank/DDBJ databases">
        <title>Genomic Encyclopedia of Type Strains, Phase III (KMG-III): the genomes of soil and plant-associated and newly described type strains.</title>
        <authorList>
            <person name="Whitman W."/>
        </authorList>
    </citation>
    <scope>NUCLEOTIDE SEQUENCE [LARGE SCALE GENOMIC DNA]</scope>
    <source>
        <strain evidence="5 6">CGMCC 1.7002</strain>
    </source>
</reference>
<dbReference type="SUPFAM" id="SSF48008">
    <property type="entry name" value="GntR ligand-binding domain-like"/>
    <property type="match status" value="1"/>
</dbReference>
<dbReference type="InterPro" id="IPR036388">
    <property type="entry name" value="WH-like_DNA-bd_sf"/>
</dbReference>
<sequence>MSPSDYLGSEPTLGKSTYQRIRGMILDGTLVPGTRLQEKAFADRLGVSRTPVREAIAQLMSEGLVAKPAGGAPVVNSISLSDIMEILHVRRLLECEATRQAALSGKPLDELLELRSEIKGFLEGPRPDAETHASVDRRLHLALARMAGSGLLTELIENLKTKTIIYDKGSIPDRFEPGCHEHLAIIDAVIARDADAALEAMRVHLTNVREAIILHISQPF</sequence>
<gene>
    <name evidence="5" type="ORF">ATL17_1258</name>
</gene>
<dbReference type="CDD" id="cd07377">
    <property type="entry name" value="WHTH_GntR"/>
    <property type="match status" value="1"/>
</dbReference>
<keyword evidence="3" id="KW-0804">Transcription</keyword>
<dbReference type="InterPro" id="IPR011711">
    <property type="entry name" value="GntR_C"/>
</dbReference>
<dbReference type="GO" id="GO:0003677">
    <property type="term" value="F:DNA binding"/>
    <property type="evidence" value="ECO:0007669"/>
    <property type="project" value="UniProtKB-KW"/>
</dbReference>
<keyword evidence="6" id="KW-1185">Reference proteome</keyword>
<dbReference type="InterPro" id="IPR008920">
    <property type="entry name" value="TF_FadR/GntR_C"/>
</dbReference>
<dbReference type="InterPro" id="IPR036390">
    <property type="entry name" value="WH_DNA-bd_sf"/>
</dbReference>
<dbReference type="SMART" id="SM00895">
    <property type="entry name" value="FCD"/>
    <property type="match status" value="1"/>
</dbReference>
<proteinExistence type="predicted"/>
<dbReference type="PRINTS" id="PR00035">
    <property type="entry name" value="HTHGNTR"/>
</dbReference>